<organism evidence="1 2">
    <name type="scientific">Aureococcus anophagefferens</name>
    <name type="common">Harmful bloom alga</name>
    <dbReference type="NCBI Taxonomy" id="44056"/>
    <lineage>
        <taxon>Eukaryota</taxon>
        <taxon>Sar</taxon>
        <taxon>Stramenopiles</taxon>
        <taxon>Ochrophyta</taxon>
        <taxon>Pelagophyceae</taxon>
        <taxon>Pelagomonadales</taxon>
        <taxon>Pelagomonadaceae</taxon>
        <taxon>Aureococcus</taxon>
    </lineage>
</organism>
<evidence type="ECO:0000313" key="1">
    <source>
        <dbReference type="EMBL" id="KAK7232046.1"/>
    </source>
</evidence>
<reference evidence="1 2" key="1">
    <citation type="submission" date="2024-03" db="EMBL/GenBank/DDBJ databases">
        <title>Aureococcus anophagefferens CCMP1851 and Kratosvirus quantuckense: Draft genome of a second virus-susceptible host strain in the model system.</title>
        <authorList>
            <person name="Chase E."/>
            <person name="Truchon A.R."/>
            <person name="Schepens W."/>
            <person name="Wilhelm S.W."/>
        </authorList>
    </citation>
    <scope>NUCLEOTIDE SEQUENCE [LARGE SCALE GENOMIC DNA]</scope>
    <source>
        <strain evidence="1 2">CCMP1851</strain>
    </source>
</reference>
<name>A0ABR1FJI4_AURAN</name>
<protein>
    <submittedName>
        <fullName evidence="1">Uncharacterized protein</fullName>
    </submittedName>
</protein>
<comment type="caution">
    <text evidence="1">The sequence shown here is derived from an EMBL/GenBank/DDBJ whole genome shotgun (WGS) entry which is preliminary data.</text>
</comment>
<sequence>MALKVKLTLERGMKLYAMMFVAAHVAALRASRRLCSPRRAVTLGRQRVGASDEERRAREAQAPLIAEQWEYGEEPFDDKTGEDDVGFALVSASASAAQVAAGVRALAPYDVDVVKDTLEARVERARA</sequence>
<evidence type="ECO:0000313" key="2">
    <source>
        <dbReference type="Proteomes" id="UP001363151"/>
    </source>
</evidence>
<keyword evidence="2" id="KW-1185">Reference proteome</keyword>
<dbReference type="EMBL" id="JBBJCI010000371">
    <property type="protein sequence ID" value="KAK7232046.1"/>
    <property type="molecule type" value="Genomic_DNA"/>
</dbReference>
<gene>
    <name evidence="1" type="ORF">SO694_00031132</name>
</gene>
<accession>A0ABR1FJI4</accession>
<dbReference type="Proteomes" id="UP001363151">
    <property type="component" value="Unassembled WGS sequence"/>
</dbReference>
<proteinExistence type="predicted"/>